<keyword evidence="2" id="KW-0489">Methyltransferase</keyword>
<evidence type="ECO:0000313" key="2">
    <source>
        <dbReference type="EMBL" id="ASY27928.1"/>
    </source>
</evidence>
<sequence length="222" mass="24736">MSDEKALGLDEAYSVKTPEDNRRLYAKWAATYESSFVDAKQYRYPKAISEVFNEHVPTDADELARVIDIGCGTGLTGMYLSHLRPHLFIDGLDISPEMLAEARRKQRTDDSLVYTNLSECDLTQSVVNTFESYDALICSGTFTHGHLGPDALKNVLSLVRPAGWIVIGVNNEHFEGKNFQGELDSLADAKRITAPEILRIDVYEKGSPHFGDQARVILAQII</sequence>
<dbReference type="Gene3D" id="3.40.50.150">
    <property type="entry name" value="Vaccinia Virus protein VP39"/>
    <property type="match status" value="1"/>
</dbReference>
<dbReference type="InterPro" id="IPR013217">
    <property type="entry name" value="Methyltransf_12"/>
</dbReference>
<dbReference type="KEGG" id="plim:PHILAsVB114_04705"/>
<feature type="domain" description="Methyltransferase type 12" evidence="1">
    <location>
        <begin position="67"/>
        <end position="165"/>
    </location>
</feature>
<dbReference type="Proteomes" id="UP000217221">
    <property type="component" value="Chromosome"/>
</dbReference>
<dbReference type="AlphaFoldDB" id="A0A249LFN7"/>
<protein>
    <submittedName>
        <fullName evidence="2">Methyltransferase</fullName>
    </submittedName>
</protein>
<name>A0A249LFN7_9ACTN</name>
<dbReference type="GO" id="GO:0032259">
    <property type="term" value="P:methylation"/>
    <property type="evidence" value="ECO:0007669"/>
    <property type="project" value="UniProtKB-KW"/>
</dbReference>
<dbReference type="GO" id="GO:0010420">
    <property type="term" value="F:polyprenyldihydroxybenzoate methyltransferase activity"/>
    <property type="evidence" value="ECO:0007669"/>
    <property type="project" value="TreeGrafter"/>
</dbReference>
<dbReference type="Pfam" id="PF08242">
    <property type="entry name" value="Methyltransf_12"/>
    <property type="match status" value="1"/>
</dbReference>
<gene>
    <name evidence="2" type="ORF">PHILAsVB114_04705</name>
</gene>
<organism evidence="2 3">
    <name type="scientific">Candidatus Planktophila limnetica</name>
    <dbReference type="NCBI Taxonomy" id="573600"/>
    <lineage>
        <taxon>Bacteria</taxon>
        <taxon>Bacillati</taxon>
        <taxon>Actinomycetota</taxon>
        <taxon>Actinomycetes</taxon>
        <taxon>Candidatus Nanopelagicales</taxon>
        <taxon>Candidatus Nanopelagicaceae</taxon>
        <taxon>Candidatus Planktophila</taxon>
    </lineage>
</organism>
<proteinExistence type="predicted"/>
<keyword evidence="3" id="KW-1185">Reference proteome</keyword>
<evidence type="ECO:0000259" key="1">
    <source>
        <dbReference type="Pfam" id="PF08242"/>
    </source>
</evidence>
<dbReference type="SUPFAM" id="SSF53335">
    <property type="entry name" value="S-adenosyl-L-methionine-dependent methyltransferases"/>
    <property type="match status" value="1"/>
</dbReference>
<dbReference type="EMBL" id="CP016782">
    <property type="protein sequence ID" value="ASY27928.1"/>
    <property type="molecule type" value="Genomic_DNA"/>
</dbReference>
<dbReference type="PANTHER" id="PTHR43464:SF23">
    <property type="entry name" value="JUVENILE HORMONE ACID O-METHYLTRANSFERASE"/>
    <property type="match status" value="1"/>
</dbReference>
<accession>A0A249LFN7</accession>
<dbReference type="PANTHER" id="PTHR43464">
    <property type="entry name" value="METHYLTRANSFERASE"/>
    <property type="match status" value="1"/>
</dbReference>
<dbReference type="InterPro" id="IPR029063">
    <property type="entry name" value="SAM-dependent_MTases_sf"/>
</dbReference>
<dbReference type="CDD" id="cd02440">
    <property type="entry name" value="AdoMet_MTases"/>
    <property type="match status" value="1"/>
</dbReference>
<evidence type="ECO:0000313" key="3">
    <source>
        <dbReference type="Proteomes" id="UP000217221"/>
    </source>
</evidence>
<dbReference type="OrthoDB" id="9805171at2"/>
<keyword evidence="2" id="KW-0808">Transferase</keyword>
<reference evidence="2 3" key="1">
    <citation type="submission" date="2016-07" db="EMBL/GenBank/DDBJ databases">
        <title>High microdiversification within the ubiquitous acI lineage of Actinobacteria.</title>
        <authorList>
            <person name="Neuenschwander S.M."/>
            <person name="Salcher M."/>
            <person name="Ghai R."/>
            <person name="Pernthaler J."/>
        </authorList>
    </citation>
    <scope>NUCLEOTIDE SEQUENCE [LARGE SCALE GENOMIC DNA]</scope>
    <source>
        <strain evidence="2">MMS-VB-114</strain>
    </source>
</reference>
<dbReference type="RefSeq" id="WP_095698229.1">
    <property type="nucleotide sequence ID" value="NZ_CP016782.1"/>
</dbReference>